<proteinExistence type="inferred from homology"/>
<dbReference type="SUPFAM" id="SSF88946">
    <property type="entry name" value="Sigma2 domain of RNA polymerase sigma factors"/>
    <property type="match status" value="1"/>
</dbReference>
<gene>
    <name evidence="8" type="primary">rpoE_9</name>
    <name evidence="8" type="ORF">Ari01nite_46650</name>
</gene>
<evidence type="ECO:0000313" key="9">
    <source>
        <dbReference type="Proteomes" id="UP000636960"/>
    </source>
</evidence>
<dbReference type="Gene3D" id="1.10.1740.10">
    <property type="match status" value="1"/>
</dbReference>
<evidence type="ECO:0000313" key="8">
    <source>
        <dbReference type="EMBL" id="GIE97200.1"/>
    </source>
</evidence>
<keyword evidence="9" id="KW-1185">Reference proteome</keyword>
<keyword evidence="8" id="KW-0240">DNA-directed RNA polymerase</keyword>
<dbReference type="RefSeq" id="WP_203783923.1">
    <property type="nucleotide sequence ID" value="NZ_BOMV01000055.1"/>
</dbReference>
<evidence type="ECO:0000256" key="5">
    <source>
        <dbReference type="ARBA" id="ARBA00023163"/>
    </source>
</evidence>
<evidence type="ECO:0000256" key="1">
    <source>
        <dbReference type="ARBA" id="ARBA00010641"/>
    </source>
</evidence>
<dbReference type="InterPro" id="IPR013324">
    <property type="entry name" value="RNA_pol_sigma_r3/r4-like"/>
</dbReference>
<evidence type="ECO:0000259" key="6">
    <source>
        <dbReference type="Pfam" id="PF04542"/>
    </source>
</evidence>
<evidence type="ECO:0000256" key="3">
    <source>
        <dbReference type="ARBA" id="ARBA00023082"/>
    </source>
</evidence>
<protein>
    <submittedName>
        <fullName evidence="8">DNA-directed RNA polymerase sigma-70 factor</fullName>
    </submittedName>
</protein>
<accession>A0A919JYF6</accession>
<keyword evidence="4" id="KW-0238">DNA-binding</keyword>
<evidence type="ECO:0000256" key="2">
    <source>
        <dbReference type="ARBA" id="ARBA00023015"/>
    </source>
</evidence>
<dbReference type="InterPro" id="IPR036388">
    <property type="entry name" value="WH-like_DNA-bd_sf"/>
</dbReference>
<keyword evidence="3" id="KW-0731">Sigma factor</keyword>
<dbReference type="PANTHER" id="PTHR43133:SF8">
    <property type="entry name" value="RNA POLYMERASE SIGMA FACTOR HI_1459-RELATED"/>
    <property type="match status" value="1"/>
</dbReference>
<feature type="domain" description="RNA polymerase sigma-70 region 2" evidence="6">
    <location>
        <begin position="28"/>
        <end position="95"/>
    </location>
</feature>
<dbReference type="GO" id="GO:0003677">
    <property type="term" value="F:DNA binding"/>
    <property type="evidence" value="ECO:0007669"/>
    <property type="project" value="UniProtKB-KW"/>
</dbReference>
<organism evidence="8 9">
    <name type="scientific">Paractinoplanes rishiriensis</name>
    <dbReference type="NCBI Taxonomy" id="1050105"/>
    <lineage>
        <taxon>Bacteria</taxon>
        <taxon>Bacillati</taxon>
        <taxon>Actinomycetota</taxon>
        <taxon>Actinomycetes</taxon>
        <taxon>Micromonosporales</taxon>
        <taxon>Micromonosporaceae</taxon>
        <taxon>Paractinoplanes</taxon>
    </lineage>
</organism>
<keyword evidence="5" id="KW-0804">Transcription</keyword>
<dbReference type="SUPFAM" id="SSF88659">
    <property type="entry name" value="Sigma3 and sigma4 domains of RNA polymerase sigma factors"/>
    <property type="match status" value="1"/>
</dbReference>
<dbReference type="InterPro" id="IPR013325">
    <property type="entry name" value="RNA_pol_sigma_r2"/>
</dbReference>
<dbReference type="PANTHER" id="PTHR43133">
    <property type="entry name" value="RNA POLYMERASE ECF-TYPE SIGMA FACTO"/>
    <property type="match status" value="1"/>
</dbReference>
<dbReference type="InterPro" id="IPR007627">
    <property type="entry name" value="RNA_pol_sigma70_r2"/>
</dbReference>
<dbReference type="InterPro" id="IPR014284">
    <property type="entry name" value="RNA_pol_sigma-70_dom"/>
</dbReference>
<dbReference type="Pfam" id="PF08281">
    <property type="entry name" value="Sigma70_r4_2"/>
    <property type="match status" value="1"/>
</dbReference>
<comment type="caution">
    <text evidence="8">The sequence shown here is derived from an EMBL/GenBank/DDBJ whole genome shotgun (WGS) entry which is preliminary data.</text>
</comment>
<dbReference type="InterPro" id="IPR013249">
    <property type="entry name" value="RNA_pol_sigma70_r4_t2"/>
</dbReference>
<dbReference type="NCBIfam" id="TIGR02937">
    <property type="entry name" value="sigma70-ECF"/>
    <property type="match status" value="1"/>
</dbReference>
<comment type="similarity">
    <text evidence="1">Belongs to the sigma-70 factor family. ECF subfamily.</text>
</comment>
<dbReference type="AlphaFoldDB" id="A0A919JYF6"/>
<reference evidence="8" key="1">
    <citation type="submission" date="2021-01" db="EMBL/GenBank/DDBJ databases">
        <title>Whole genome shotgun sequence of Actinoplanes rishiriensis NBRC 108556.</title>
        <authorList>
            <person name="Komaki H."/>
            <person name="Tamura T."/>
        </authorList>
    </citation>
    <scope>NUCLEOTIDE SEQUENCE</scope>
    <source>
        <strain evidence="8">NBRC 108556</strain>
    </source>
</reference>
<dbReference type="Gene3D" id="1.10.10.10">
    <property type="entry name" value="Winged helix-like DNA-binding domain superfamily/Winged helix DNA-binding domain"/>
    <property type="match status" value="1"/>
</dbReference>
<dbReference type="GO" id="GO:0016987">
    <property type="term" value="F:sigma factor activity"/>
    <property type="evidence" value="ECO:0007669"/>
    <property type="project" value="UniProtKB-KW"/>
</dbReference>
<name>A0A919JYF6_9ACTN</name>
<evidence type="ECO:0000256" key="4">
    <source>
        <dbReference type="ARBA" id="ARBA00023125"/>
    </source>
</evidence>
<sequence length="193" mass="21519">MREADLAAVDDRDLLRVFDRDPQAVEEFYRRHVRVLGRYLTRAVGNPHDAADLSAATFISAMESAARYDPSCGEPRAWLFGIARNLVAMRWRRLAAEGRAMDRLGGRHDPEPDAYEQLEDRMDADHLAGPALAAVPGLPPAERELLESMVRSDLTVTEAAAELGIRSGTARMRLARARARLFRALPAKEEEGR</sequence>
<dbReference type="GO" id="GO:0006352">
    <property type="term" value="P:DNA-templated transcription initiation"/>
    <property type="evidence" value="ECO:0007669"/>
    <property type="project" value="InterPro"/>
</dbReference>
<dbReference type="Proteomes" id="UP000636960">
    <property type="component" value="Unassembled WGS sequence"/>
</dbReference>
<dbReference type="EMBL" id="BOMV01000055">
    <property type="protein sequence ID" value="GIE97200.1"/>
    <property type="molecule type" value="Genomic_DNA"/>
</dbReference>
<dbReference type="GO" id="GO:0000428">
    <property type="term" value="C:DNA-directed RNA polymerase complex"/>
    <property type="evidence" value="ECO:0007669"/>
    <property type="project" value="UniProtKB-KW"/>
</dbReference>
<evidence type="ECO:0000259" key="7">
    <source>
        <dbReference type="Pfam" id="PF08281"/>
    </source>
</evidence>
<dbReference type="InterPro" id="IPR039425">
    <property type="entry name" value="RNA_pol_sigma-70-like"/>
</dbReference>
<keyword evidence="2" id="KW-0805">Transcription regulation</keyword>
<dbReference type="Pfam" id="PF04542">
    <property type="entry name" value="Sigma70_r2"/>
    <property type="match status" value="1"/>
</dbReference>
<feature type="domain" description="RNA polymerase sigma factor 70 region 4 type 2" evidence="7">
    <location>
        <begin position="132"/>
        <end position="181"/>
    </location>
</feature>